<organism evidence="7 8">
    <name type="scientific">Acidihalobacter ferrooxydans</name>
    <dbReference type="NCBI Taxonomy" id="1765967"/>
    <lineage>
        <taxon>Bacteria</taxon>
        <taxon>Pseudomonadati</taxon>
        <taxon>Pseudomonadota</taxon>
        <taxon>Gammaproteobacteria</taxon>
        <taxon>Chromatiales</taxon>
        <taxon>Ectothiorhodospiraceae</taxon>
        <taxon>Acidihalobacter</taxon>
    </lineage>
</organism>
<feature type="transmembrane region" description="Helical" evidence="6">
    <location>
        <begin position="48"/>
        <end position="70"/>
    </location>
</feature>
<feature type="transmembrane region" description="Helical" evidence="6">
    <location>
        <begin position="367"/>
        <end position="386"/>
    </location>
</feature>
<comment type="subcellular location">
    <subcellularLocation>
        <location evidence="1">Cell membrane</location>
        <topology evidence="1">Multi-pass membrane protein</topology>
    </subcellularLocation>
</comment>
<name>A0A1P8UJI4_9GAMM</name>
<feature type="transmembrane region" description="Helical" evidence="6">
    <location>
        <begin position="398"/>
        <end position="417"/>
    </location>
</feature>
<dbReference type="KEGG" id="afy:BW247_13435"/>
<dbReference type="PANTHER" id="PTHR30250:SF11">
    <property type="entry name" value="O-ANTIGEN TRANSPORTER-RELATED"/>
    <property type="match status" value="1"/>
</dbReference>
<dbReference type="Proteomes" id="UP000243807">
    <property type="component" value="Chromosome"/>
</dbReference>
<accession>A0A1P8UJI4</accession>
<keyword evidence="3 6" id="KW-0812">Transmembrane</keyword>
<feature type="transmembrane region" description="Helical" evidence="6">
    <location>
        <begin position="116"/>
        <end position="135"/>
    </location>
</feature>
<evidence type="ECO:0000256" key="5">
    <source>
        <dbReference type="ARBA" id="ARBA00023136"/>
    </source>
</evidence>
<feature type="transmembrane region" description="Helical" evidence="6">
    <location>
        <begin position="182"/>
        <end position="202"/>
    </location>
</feature>
<evidence type="ECO:0000313" key="7">
    <source>
        <dbReference type="EMBL" id="APZ43970.1"/>
    </source>
</evidence>
<dbReference type="STRING" id="1765967.BW247_13435"/>
<dbReference type="PANTHER" id="PTHR30250">
    <property type="entry name" value="PST FAMILY PREDICTED COLANIC ACID TRANSPORTER"/>
    <property type="match status" value="1"/>
</dbReference>
<keyword evidence="5 6" id="KW-0472">Membrane</keyword>
<evidence type="ECO:0000256" key="4">
    <source>
        <dbReference type="ARBA" id="ARBA00022989"/>
    </source>
</evidence>
<dbReference type="AlphaFoldDB" id="A0A1P8UJI4"/>
<feature type="transmembrane region" description="Helical" evidence="6">
    <location>
        <begin position="307"/>
        <end position="326"/>
    </location>
</feature>
<evidence type="ECO:0000256" key="6">
    <source>
        <dbReference type="SAM" id="Phobius"/>
    </source>
</evidence>
<keyword evidence="2" id="KW-1003">Cell membrane</keyword>
<gene>
    <name evidence="7" type="ORF">BW247_13435</name>
</gene>
<reference evidence="7 8" key="1">
    <citation type="submission" date="2017-01" db="EMBL/GenBank/DDBJ databases">
        <title>Draft sequence of Acidihalobacter ferrooxidans strain DSM 14175 (strain V8).</title>
        <authorList>
            <person name="Khaleque H.N."/>
            <person name="Ramsay J.P."/>
            <person name="Murphy R.J.T."/>
            <person name="Kaksonen A.H."/>
            <person name="Boxall N.J."/>
            <person name="Watkin E.L.J."/>
        </authorList>
    </citation>
    <scope>NUCLEOTIDE SEQUENCE [LARGE SCALE GENOMIC DNA]</scope>
    <source>
        <strain evidence="7 8">V8</strain>
    </source>
</reference>
<dbReference type="GO" id="GO:0005886">
    <property type="term" value="C:plasma membrane"/>
    <property type="evidence" value="ECO:0007669"/>
    <property type="project" value="UniProtKB-SubCell"/>
</dbReference>
<proteinExistence type="predicted"/>
<sequence length="426" mass="45839">MQRLRAWRPGKLAKGTLAMTAGLGLRTLGQAAVFLIVARVLGVEAYGAYSAVLALAMVLGWFVGMGVSGVMLRDTARDAQVFEQAWGRTLAALWITAPPALLLYGALAWLLLPADIHWDVVMGFGVAEILFARVGHAAMQAYQGHERMGRAARMHLAPIVPRVAAILPLVIGVVWLRAPDPLFLWSVLYLIAAALAAVYALARLRQDFGLAFTPVWQGLGRAMRDGWPYALGSASGKVYVDIDKLMLARLGGLEAAGVYSAAYRFVDMAAIPLAGLYGASVARFFRAGEQGVGSAARYALKLLPVPLAYAALTGAVFFVSADLLPWLLGADYAGAAEALRWLAWLPLLSVPRDLLQQAFIGADRQHVFVLVMGCAALLNIVLNLWAIPRWGWQGAVGATYAAEFFMIAWLLTLLLGIGRTAGRRLD</sequence>
<feature type="transmembrane region" description="Helical" evidence="6">
    <location>
        <begin position="91"/>
        <end position="110"/>
    </location>
</feature>
<evidence type="ECO:0000256" key="1">
    <source>
        <dbReference type="ARBA" id="ARBA00004651"/>
    </source>
</evidence>
<protein>
    <submittedName>
        <fullName evidence="7">Uncharacterized protein</fullName>
    </submittedName>
</protein>
<dbReference type="RefSeq" id="WP_076837593.1">
    <property type="nucleotide sequence ID" value="NZ_CP019434.1"/>
</dbReference>
<keyword evidence="4 6" id="KW-1133">Transmembrane helix</keyword>
<dbReference type="EMBL" id="CP019434">
    <property type="protein sequence ID" value="APZ43970.1"/>
    <property type="molecule type" value="Genomic_DNA"/>
</dbReference>
<dbReference type="Pfam" id="PF01943">
    <property type="entry name" value="Polysacc_synt"/>
    <property type="match status" value="1"/>
</dbReference>
<dbReference type="InterPro" id="IPR050833">
    <property type="entry name" value="Poly_Biosynth_Transport"/>
</dbReference>
<feature type="transmembrane region" description="Helical" evidence="6">
    <location>
        <begin position="156"/>
        <end position="176"/>
    </location>
</feature>
<keyword evidence="8" id="KW-1185">Reference proteome</keyword>
<feature type="transmembrane region" description="Helical" evidence="6">
    <location>
        <begin position="21"/>
        <end position="42"/>
    </location>
</feature>
<dbReference type="InterPro" id="IPR002797">
    <property type="entry name" value="Polysacc_synth"/>
</dbReference>
<evidence type="ECO:0000313" key="8">
    <source>
        <dbReference type="Proteomes" id="UP000243807"/>
    </source>
</evidence>
<evidence type="ECO:0000256" key="3">
    <source>
        <dbReference type="ARBA" id="ARBA00022692"/>
    </source>
</evidence>
<evidence type="ECO:0000256" key="2">
    <source>
        <dbReference type="ARBA" id="ARBA00022475"/>
    </source>
</evidence>
<dbReference type="OrthoDB" id="5240734at2"/>